<gene>
    <name evidence="2" type="ORF">SNE25_25500</name>
</gene>
<sequence>MKKLILLVILITGINTLVSAQTASPVFNANKDAVTYLGHKLYINMEVKLLYGAKPDKGFVFAYSNLINNQLSAGYANEIVVIKELKEMNGKCYASGTFKTVTGLLNSKTCLIDIQGAIDWKEIQVEL</sequence>
<keyword evidence="1" id="KW-0732">Signal</keyword>
<reference evidence="2 3" key="1">
    <citation type="submission" date="2023-11" db="EMBL/GenBank/DDBJ databases">
        <title>Analysis of the Genomes of Mucilaginibacter gossypii cycad 4 and M. sabulilitoris SNA2: microbes with the potential for plant growth promotion.</title>
        <authorList>
            <person name="Hirsch A.M."/>
            <person name="Humm E."/>
            <person name="Rubbi M."/>
            <person name="Del Vecchio G."/>
            <person name="Ha S.M."/>
            <person name="Pellegrini M."/>
            <person name="Gunsalus R.P."/>
        </authorList>
    </citation>
    <scope>NUCLEOTIDE SEQUENCE [LARGE SCALE GENOMIC DNA]</scope>
    <source>
        <strain evidence="2 3">SNA2</strain>
    </source>
</reference>
<dbReference type="Proteomes" id="UP001324380">
    <property type="component" value="Chromosome"/>
</dbReference>
<proteinExistence type="predicted"/>
<name>A0ABZ0TI27_9SPHI</name>
<dbReference type="EMBL" id="CP139558">
    <property type="protein sequence ID" value="WPU92683.1"/>
    <property type="molecule type" value="Genomic_DNA"/>
</dbReference>
<keyword evidence="3" id="KW-1185">Reference proteome</keyword>
<dbReference type="RefSeq" id="WP_321561843.1">
    <property type="nucleotide sequence ID" value="NZ_CP139558.1"/>
</dbReference>
<evidence type="ECO:0000313" key="2">
    <source>
        <dbReference type="EMBL" id="WPU92683.1"/>
    </source>
</evidence>
<feature type="chain" id="PRO_5045230533" evidence="1">
    <location>
        <begin position="21"/>
        <end position="127"/>
    </location>
</feature>
<accession>A0ABZ0TI27</accession>
<evidence type="ECO:0000313" key="3">
    <source>
        <dbReference type="Proteomes" id="UP001324380"/>
    </source>
</evidence>
<feature type="signal peptide" evidence="1">
    <location>
        <begin position="1"/>
        <end position="20"/>
    </location>
</feature>
<organism evidence="2 3">
    <name type="scientific">Mucilaginibacter sabulilitoris</name>
    <dbReference type="NCBI Taxonomy" id="1173583"/>
    <lineage>
        <taxon>Bacteria</taxon>
        <taxon>Pseudomonadati</taxon>
        <taxon>Bacteroidota</taxon>
        <taxon>Sphingobacteriia</taxon>
        <taxon>Sphingobacteriales</taxon>
        <taxon>Sphingobacteriaceae</taxon>
        <taxon>Mucilaginibacter</taxon>
    </lineage>
</organism>
<protein>
    <submittedName>
        <fullName evidence="2">Uncharacterized protein</fullName>
    </submittedName>
</protein>
<evidence type="ECO:0000256" key="1">
    <source>
        <dbReference type="SAM" id="SignalP"/>
    </source>
</evidence>